<feature type="coiled-coil region" evidence="1">
    <location>
        <begin position="8"/>
        <end position="86"/>
    </location>
</feature>
<keyword evidence="1" id="KW-0175">Coiled coil</keyword>
<dbReference type="PANTHER" id="PTHR28661">
    <property type="entry name" value="SJOEGREN SYNDROME NUCLEAR AUTOANTIGEN 1"/>
    <property type="match status" value="1"/>
</dbReference>
<dbReference type="PANTHER" id="PTHR28661:SF1">
    <property type="entry name" value="MICROTUBULE NUCLEATION FACTOR SSNA1"/>
    <property type="match status" value="1"/>
</dbReference>
<dbReference type="OrthoDB" id="308231at2759"/>
<evidence type="ECO:0000313" key="3">
    <source>
        <dbReference type="Proteomes" id="UP000187209"/>
    </source>
</evidence>
<gene>
    <name evidence="2" type="ORF">SteCoe_12346</name>
</gene>
<proteinExistence type="predicted"/>
<organism evidence="2 3">
    <name type="scientific">Stentor coeruleus</name>
    <dbReference type="NCBI Taxonomy" id="5963"/>
    <lineage>
        <taxon>Eukaryota</taxon>
        <taxon>Sar</taxon>
        <taxon>Alveolata</taxon>
        <taxon>Ciliophora</taxon>
        <taxon>Postciliodesmatophora</taxon>
        <taxon>Heterotrichea</taxon>
        <taxon>Heterotrichida</taxon>
        <taxon>Stentoridae</taxon>
        <taxon>Stentor</taxon>
    </lineage>
</organism>
<reference evidence="2 3" key="1">
    <citation type="submission" date="2016-11" db="EMBL/GenBank/DDBJ databases">
        <title>The macronuclear genome of Stentor coeruleus: a giant cell with tiny introns.</title>
        <authorList>
            <person name="Slabodnick M."/>
            <person name="Ruby J.G."/>
            <person name="Reiff S.B."/>
            <person name="Swart E.C."/>
            <person name="Gosai S."/>
            <person name="Prabakaran S."/>
            <person name="Witkowska E."/>
            <person name="Larue G.E."/>
            <person name="Fisher S."/>
            <person name="Freeman R.M."/>
            <person name="Gunawardena J."/>
            <person name="Chu W."/>
            <person name="Stover N.A."/>
            <person name="Gregory B.D."/>
            <person name="Nowacki M."/>
            <person name="Derisi J."/>
            <person name="Roy S.W."/>
            <person name="Marshall W.F."/>
            <person name="Sood P."/>
        </authorList>
    </citation>
    <scope>NUCLEOTIDE SEQUENCE [LARGE SCALE GENOMIC DNA]</scope>
    <source>
        <strain evidence="2">WM001</strain>
    </source>
</reference>
<evidence type="ECO:0000313" key="2">
    <source>
        <dbReference type="EMBL" id="OMJ86206.1"/>
    </source>
</evidence>
<dbReference type="InterPro" id="IPR033362">
    <property type="entry name" value="SSNA1_fam"/>
</dbReference>
<accession>A0A1R2CB31</accession>
<dbReference type="AlphaFoldDB" id="A0A1R2CB31"/>
<sequence length="114" mass="13381">MAAQGASLQNYNNQLVAHLEALKEKRVEVEIQIQEEMKEKSKIERQIALLTDKLTLVNRKFYLESLQKKLESRENYNRTIQETEGAYMKILESSQTLLHVMKRESMNLAKKLNK</sequence>
<keyword evidence="3" id="KW-1185">Reference proteome</keyword>
<comment type="caution">
    <text evidence="2">The sequence shown here is derived from an EMBL/GenBank/DDBJ whole genome shotgun (WGS) entry which is preliminary data.</text>
</comment>
<name>A0A1R2CB31_9CILI</name>
<dbReference type="EMBL" id="MPUH01000213">
    <property type="protein sequence ID" value="OMJ86206.1"/>
    <property type="molecule type" value="Genomic_DNA"/>
</dbReference>
<evidence type="ECO:0000256" key="1">
    <source>
        <dbReference type="SAM" id="Coils"/>
    </source>
</evidence>
<dbReference type="Proteomes" id="UP000187209">
    <property type="component" value="Unassembled WGS sequence"/>
</dbReference>
<dbReference type="GO" id="GO:0036064">
    <property type="term" value="C:ciliary basal body"/>
    <property type="evidence" value="ECO:0007669"/>
    <property type="project" value="TreeGrafter"/>
</dbReference>
<protein>
    <submittedName>
        <fullName evidence="2">Uncharacterized protein</fullName>
    </submittedName>
</protein>